<reference evidence="1 2" key="1">
    <citation type="submission" date="2024-01" db="EMBL/GenBank/DDBJ databases">
        <title>Complete genome of Cladobotryum mycophilum ATHUM6906.</title>
        <authorList>
            <person name="Christinaki A.C."/>
            <person name="Myridakis A.I."/>
            <person name="Kouvelis V.N."/>
        </authorList>
    </citation>
    <scope>NUCLEOTIDE SEQUENCE [LARGE SCALE GENOMIC DNA]</scope>
    <source>
        <strain evidence="1 2">ATHUM6906</strain>
    </source>
</reference>
<keyword evidence="2" id="KW-1185">Reference proteome</keyword>
<sequence length="101" mass="11488">MSLAGKQHPNRLVFPHDGLPEAVSVQQGRRPLRQIPMRKATEQSILVLATAIELRIAKKVFGIRVTATITFSQTINRPMPYITSFDSSLFVLFEVPWHPRH</sequence>
<gene>
    <name evidence="1" type="ORF">PT974_12359</name>
</gene>
<name>A0ABR0S8C3_9HYPO</name>
<organism evidence="1 2">
    <name type="scientific">Cladobotryum mycophilum</name>
    <dbReference type="NCBI Taxonomy" id="491253"/>
    <lineage>
        <taxon>Eukaryota</taxon>
        <taxon>Fungi</taxon>
        <taxon>Dikarya</taxon>
        <taxon>Ascomycota</taxon>
        <taxon>Pezizomycotina</taxon>
        <taxon>Sordariomycetes</taxon>
        <taxon>Hypocreomycetidae</taxon>
        <taxon>Hypocreales</taxon>
        <taxon>Hypocreaceae</taxon>
        <taxon>Cladobotryum</taxon>
    </lineage>
</organism>
<dbReference type="Proteomes" id="UP001338125">
    <property type="component" value="Unassembled WGS sequence"/>
</dbReference>
<evidence type="ECO:0000313" key="1">
    <source>
        <dbReference type="EMBL" id="KAK5988219.1"/>
    </source>
</evidence>
<protein>
    <submittedName>
        <fullName evidence="1">Uncharacterized protein</fullName>
    </submittedName>
</protein>
<accession>A0ABR0S8C3</accession>
<comment type="caution">
    <text evidence="1">The sequence shown here is derived from an EMBL/GenBank/DDBJ whole genome shotgun (WGS) entry which is preliminary data.</text>
</comment>
<proteinExistence type="predicted"/>
<evidence type="ECO:0000313" key="2">
    <source>
        <dbReference type="Proteomes" id="UP001338125"/>
    </source>
</evidence>
<dbReference type="EMBL" id="JAVFKD010000016">
    <property type="protein sequence ID" value="KAK5988219.1"/>
    <property type="molecule type" value="Genomic_DNA"/>
</dbReference>